<dbReference type="InterPro" id="IPR050979">
    <property type="entry name" value="LD-transpeptidase"/>
</dbReference>
<organism evidence="10 11">
    <name type="scientific">Actinomadura vinacea</name>
    <dbReference type="NCBI Taxonomy" id="115336"/>
    <lineage>
        <taxon>Bacteria</taxon>
        <taxon>Bacillati</taxon>
        <taxon>Actinomycetota</taxon>
        <taxon>Actinomycetes</taxon>
        <taxon>Streptosporangiales</taxon>
        <taxon>Thermomonosporaceae</taxon>
        <taxon>Actinomadura</taxon>
    </lineage>
</organism>
<proteinExistence type="predicted"/>
<keyword evidence="4 7" id="KW-0573">Peptidoglycan synthesis</keyword>
<comment type="pathway">
    <text evidence="1 7">Cell wall biogenesis; peptidoglycan biosynthesis.</text>
</comment>
<feature type="active site" description="Proton donor/acceptor" evidence="7">
    <location>
        <position position="326"/>
    </location>
</feature>
<evidence type="ECO:0000256" key="8">
    <source>
        <dbReference type="SAM" id="MobiDB-lite"/>
    </source>
</evidence>
<evidence type="ECO:0000256" key="2">
    <source>
        <dbReference type="ARBA" id="ARBA00022679"/>
    </source>
</evidence>
<feature type="region of interest" description="Disordered" evidence="8">
    <location>
        <begin position="401"/>
        <end position="425"/>
    </location>
</feature>
<evidence type="ECO:0000256" key="3">
    <source>
        <dbReference type="ARBA" id="ARBA00022960"/>
    </source>
</evidence>
<dbReference type="InterPro" id="IPR041280">
    <property type="entry name" value="Big_10"/>
</dbReference>
<dbReference type="EMBL" id="BAAARW010000005">
    <property type="protein sequence ID" value="GAA2406592.1"/>
    <property type="molecule type" value="Genomic_DNA"/>
</dbReference>
<name>A0ABP5VQ12_9ACTN</name>
<evidence type="ECO:0000313" key="11">
    <source>
        <dbReference type="Proteomes" id="UP001501231"/>
    </source>
</evidence>
<feature type="domain" description="L,D-TPase catalytic" evidence="9">
    <location>
        <begin position="240"/>
        <end position="368"/>
    </location>
</feature>
<dbReference type="CDD" id="cd13432">
    <property type="entry name" value="LDT_IgD_like_2"/>
    <property type="match status" value="1"/>
</dbReference>
<protein>
    <submittedName>
        <fullName evidence="10">Ig-like domain-containing protein</fullName>
    </submittedName>
</protein>
<dbReference type="Pfam" id="PF17964">
    <property type="entry name" value="Big_10"/>
    <property type="match status" value="1"/>
</dbReference>
<keyword evidence="2" id="KW-0808">Transferase</keyword>
<reference evidence="11" key="1">
    <citation type="journal article" date="2019" name="Int. J. Syst. Evol. Microbiol.">
        <title>The Global Catalogue of Microorganisms (GCM) 10K type strain sequencing project: providing services to taxonomists for standard genome sequencing and annotation.</title>
        <authorList>
            <consortium name="The Broad Institute Genomics Platform"/>
            <consortium name="The Broad Institute Genome Sequencing Center for Infectious Disease"/>
            <person name="Wu L."/>
            <person name="Ma J."/>
        </authorList>
    </citation>
    <scope>NUCLEOTIDE SEQUENCE [LARGE SCALE GENOMIC DNA]</scope>
    <source>
        <strain evidence="11">JCM 3325</strain>
    </source>
</reference>
<feature type="active site" description="Nucleophile" evidence="7">
    <location>
        <position position="344"/>
    </location>
</feature>
<dbReference type="Gene3D" id="2.40.440.10">
    <property type="entry name" value="L,D-transpeptidase catalytic domain-like"/>
    <property type="match status" value="1"/>
</dbReference>
<gene>
    <name evidence="10" type="ORF">GCM10010191_13370</name>
</gene>
<dbReference type="Pfam" id="PF03734">
    <property type="entry name" value="YkuD"/>
    <property type="match status" value="1"/>
</dbReference>
<evidence type="ECO:0000256" key="4">
    <source>
        <dbReference type="ARBA" id="ARBA00022984"/>
    </source>
</evidence>
<evidence type="ECO:0000256" key="5">
    <source>
        <dbReference type="ARBA" id="ARBA00023315"/>
    </source>
</evidence>
<evidence type="ECO:0000256" key="7">
    <source>
        <dbReference type="PROSITE-ProRule" id="PRU01373"/>
    </source>
</evidence>
<comment type="caution">
    <text evidence="10">The sequence shown here is derived from an EMBL/GenBank/DDBJ whole genome shotgun (WGS) entry which is preliminary data.</text>
</comment>
<evidence type="ECO:0000256" key="6">
    <source>
        <dbReference type="ARBA" id="ARBA00023316"/>
    </source>
</evidence>
<keyword evidence="11" id="KW-1185">Reference proteome</keyword>
<keyword evidence="3 7" id="KW-0133">Cell shape</keyword>
<sequence>MCSGPGAPSGPHLRAAALGLTAVVAGAGLAGCSSDAGMVATGAGEVALAVSPAEGGARPRPDSPIAVQARQGTIENVTVSTKGEQVEGALSADRTQWRSRWSLQPATEYTVTATALGGDGKTRTKSSRFKTAAAKKTLGVTFEGPYNKEVVGVGMPIVMKFAREVSDRAAVERAMEVRSSNPVEGAWHWFDGQTMVFRTKNFWPRQTKVSLRAHLSGVAAGKDVYGGKNQTLDFRVGDEHISKASEDKHNLVVKKNGKIVRKIPVSMGKGGVRKYTTTNGMHLTMDKGNPVTMTSEWEGCGPGCAGYYSLTVAHAVRISNSGEYVHSAPWSVGSQGNSNVSHGCINASPSHADWFYNFSQRGDPFEVTGSNRELEPDNGWGYWQMKWQDWVKGSALKQSMRIGPQGGTPMQNSAEGAVAESGQRS</sequence>
<dbReference type="Proteomes" id="UP001501231">
    <property type="component" value="Unassembled WGS sequence"/>
</dbReference>
<dbReference type="CDD" id="cd16913">
    <property type="entry name" value="YkuD_like"/>
    <property type="match status" value="1"/>
</dbReference>
<dbReference type="Gene3D" id="2.60.40.3780">
    <property type="match status" value="1"/>
</dbReference>
<dbReference type="SUPFAM" id="SSF141523">
    <property type="entry name" value="L,D-transpeptidase catalytic domain-like"/>
    <property type="match status" value="1"/>
</dbReference>
<dbReference type="Gene3D" id="2.60.40.3710">
    <property type="match status" value="1"/>
</dbReference>
<keyword evidence="5" id="KW-0012">Acyltransferase</keyword>
<accession>A0ABP5VQ12</accession>
<dbReference type="PANTHER" id="PTHR30582:SF2">
    <property type="entry name" value="L,D-TRANSPEPTIDASE YCIB-RELATED"/>
    <property type="match status" value="1"/>
</dbReference>
<evidence type="ECO:0000313" key="10">
    <source>
        <dbReference type="EMBL" id="GAA2406592.1"/>
    </source>
</evidence>
<evidence type="ECO:0000256" key="1">
    <source>
        <dbReference type="ARBA" id="ARBA00004752"/>
    </source>
</evidence>
<dbReference type="PANTHER" id="PTHR30582">
    <property type="entry name" value="L,D-TRANSPEPTIDASE"/>
    <property type="match status" value="1"/>
</dbReference>
<evidence type="ECO:0000259" key="9">
    <source>
        <dbReference type="PROSITE" id="PS52029"/>
    </source>
</evidence>
<dbReference type="InterPro" id="IPR005490">
    <property type="entry name" value="LD_TPept_cat_dom"/>
</dbReference>
<keyword evidence="6 7" id="KW-0961">Cell wall biogenesis/degradation</keyword>
<dbReference type="InterPro" id="IPR038063">
    <property type="entry name" value="Transpep_catalytic_dom"/>
</dbReference>
<dbReference type="PROSITE" id="PS52029">
    <property type="entry name" value="LD_TPASE"/>
    <property type="match status" value="1"/>
</dbReference>